<feature type="region of interest" description="Disordered" evidence="1">
    <location>
        <begin position="1438"/>
        <end position="1466"/>
    </location>
</feature>
<feature type="compositionally biased region" description="Acidic residues" evidence="1">
    <location>
        <begin position="52"/>
        <end position="64"/>
    </location>
</feature>
<feature type="compositionally biased region" description="Polar residues" evidence="1">
    <location>
        <begin position="1713"/>
        <end position="1724"/>
    </location>
</feature>
<feature type="compositionally biased region" description="Basic and acidic residues" evidence="1">
    <location>
        <begin position="516"/>
        <end position="526"/>
    </location>
</feature>
<feature type="compositionally biased region" description="Polar residues" evidence="1">
    <location>
        <begin position="544"/>
        <end position="560"/>
    </location>
</feature>
<feature type="compositionally biased region" description="Pro residues" evidence="1">
    <location>
        <begin position="697"/>
        <end position="717"/>
    </location>
</feature>
<feature type="compositionally biased region" description="Polar residues" evidence="1">
    <location>
        <begin position="1771"/>
        <end position="1795"/>
    </location>
</feature>
<feature type="compositionally biased region" description="Polar residues" evidence="1">
    <location>
        <begin position="2021"/>
        <end position="2032"/>
    </location>
</feature>
<evidence type="ECO:0000313" key="3">
    <source>
        <dbReference type="Proteomes" id="UP000249757"/>
    </source>
</evidence>
<feature type="compositionally biased region" description="Polar residues" evidence="1">
    <location>
        <begin position="497"/>
        <end position="511"/>
    </location>
</feature>
<feature type="compositionally biased region" description="Polar residues" evidence="1">
    <location>
        <begin position="324"/>
        <end position="343"/>
    </location>
</feature>
<feature type="compositionally biased region" description="Polar residues" evidence="1">
    <location>
        <begin position="2161"/>
        <end position="2181"/>
    </location>
</feature>
<feature type="compositionally biased region" description="Polar residues" evidence="1">
    <location>
        <begin position="85"/>
        <end position="100"/>
    </location>
</feature>
<keyword evidence="3" id="KW-1185">Reference proteome</keyword>
<feature type="compositionally biased region" description="Basic and acidic residues" evidence="1">
    <location>
        <begin position="2332"/>
        <end position="2355"/>
    </location>
</feature>
<feature type="compositionally biased region" description="Basic and acidic residues" evidence="1">
    <location>
        <begin position="1449"/>
        <end position="1466"/>
    </location>
</feature>
<feature type="compositionally biased region" description="Polar residues" evidence="1">
    <location>
        <begin position="2584"/>
        <end position="2599"/>
    </location>
</feature>
<feature type="compositionally biased region" description="Polar residues" evidence="1">
    <location>
        <begin position="169"/>
        <end position="186"/>
    </location>
</feature>
<feature type="region of interest" description="Disordered" evidence="1">
    <location>
        <begin position="2568"/>
        <end position="2612"/>
    </location>
</feature>
<feature type="compositionally biased region" description="Basic and acidic residues" evidence="1">
    <location>
        <begin position="292"/>
        <end position="302"/>
    </location>
</feature>
<feature type="region of interest" description="Disordered" evidence="1">
    <location>
        <begin position="2150"/>
        <end position="2197"/>
    </location>
</feature>
<feature type="compositionally biased region" description="Pro residues" evidence="1">
    <location>
        <begin position="2761"/>
        <end position="2770"/>
    </location>
</feature>
<feature type="region of interest" description="Disordered" evidence="1">
    <location>
        <begin position="1696"/>
        <end position="1726"/>
    </location>
</feature>
<feature type="compositionally biased region" description="Low complexity" evidence="1">
    <location>
        <begin position="2299"/>
        <end position="2317"/>
    </location>
</feature>
<feature type="compositionally biased region" description="Basic and acidic residues" evidence="1">
    <location>
        <begin position="1873"/>
        <end position="1884"/>
    </location>
</feature>
<feature type="compositionally biased region" description="Low complexity" evidence="1">
    <location>
        <begin position="468"/>
        <end position="495"/>
    </location>
</feature>
<feature type="compositionally biased region" description="Low complexity" evidence="1">
    <location>
        <begin position="981"/>
        <end position="994"/>
    </location>
</feature>
<feature type="compositionally biased region" description="Polar residues" evidence="1">
    <location>
        <begin position="2467"/>
        <end position="2490"/>
    </location>
</feature>
<feature type="compositionally biased region" description="Polar residues" evidence="1">
    <location>
        <begin position="1999"/>
        <end position="2012"/>
    </location>
</feature>
<feature type="compositionally biased region" description="Low complexity" evidence="1">
    <location>
        <begin position="2445"/>
        <end position="2457"/>
    </location>
</feature>
<feature type="compositionally biased region" description="Basic and acidic residues" evidence="1">
    <location>
        <begin position="1175"/>
        <end position="1186"/>
    </location>
</feature>
<feature type="compositionally biased region" description="Polar residues" evidence="1">
    <location>
        <begin position="1849"/>
        <end position="1870"/>
    </location>
</feature>
<feature type="compositionally biased region" description="Low complexity" evidence="1">
    <location>
        <begin position="403"/>
        <end position="418"/>
    </location>
</feature>
<feature type="compositionally biased region" description="Polar residues" evidence="1">
    <location>
        <begin position="2288"/>
        <end position="2298"/>
    </location>
</feature>
<gene>
    <name evidence="2" type="ORF">Ptr86124_012432</name>
</gene>
<feature type="compositionally biased region" description="Polar residues" evidence="1">
    <location>
        <begin position="2100"/>
        <end position="2138"/>
    </location>
</feature>
<feature type="compositionally biased region" description="Polar residues" evidence="1">
    <location>
        <begin position="844"/>
        <end position="882"/>
    </location>
</feature>
<feature type="compositionally biased region" description="Low complexity" evidence="1">
    <location>
        <begin position="1114"/>
        <end position="1131"/>
    </location>
</feature>
<sequence>MSGPFRFNQEEARSPLDRSASPFTSGQPVSFKTNVNRAKTKKWVQAKKNAYDGDDWGEYDEYDEYGVNREPEQVQTPAQRYYAQRTEQPSRSFTDPSQQAPLPRGRRNSFEHGEEQRAFSSTIPSAHSGHAPLHVDTQGHASSSSNNQGRDDDSRSDFSPTALPPPLQTRISQVPTDFNANANTQFPPRKSSIGAGASPIATSPRSRKGSQTDKPLPFIRPADIYKRHQEEQARASLDSGRPSIDSLTSPLPHDAASTQDDGKSLQPMETVVERKSEYLPDFDATSLPADKQPSHQQDDEGLRSVVDQAFTRTDESRSVPPTPISNDSGSDLLRSNTGSTSGISPIMSRVPSSATSALKARNQAEGSTPAIAEEPSEATTPVTQPTSAIAIEPMHRVPRKPSPGHSRNFSSSSNPRSGLATPTRGDSPARSPVLTPSKGVPEPVSALVTTESNDSSEAMEGGLKGPSAAYAAREADIASAARKGSDAGASDLGAAERQSQNTFLDSHNAQSPIEDVLPRDRSESPSKGRVQALAGKFGEVASSRRGSTQSIRSRNSVQSWERSRDNSRSASPTKASHSKPSSPVKEFRPHLPGQWESYATTTMTPSEHGEQDRGLNRSSNDLTSLDKPDLTPTTPKQPVVEITNKETETSDPISAPKDAGATTVGADESASDNQQEKRRSKYLPRPLSYRTLNSSPSAPPSPPAKDTPESEFPPPAPLKDKPSEAFKSQPERPTLDPQLSTETTAEDEESDRLRKEIVASLSPFGTSESLANDPSRSSLQATSPEANRASSILPSEYETYWASEDRASRQSFQDAERNAQVESPAATVTFLPQSDEPTKPVINSRFSWEVSNPRLQAPDEQTQNASTVEPTKSSQDIKTPSPTMERAPELEHESHPEGIPDSYFGPGHALAVIRPEPVNEPNRPAPSPPADPIPVVPSPTREETHSPGLHVVNTEFNQEAVDIPPRLSADNRQSKESSPVEKQQPEAPAQQPSEQHADVSPLEAPKTPTVTQEVSAKSPTSDKPLGAREIATLNSASERIETYNKTRDYWATADHGLGSWLASTLEAHPELATQTYPIQRVPTSSTRHRHTGSLLFGKLAGSSSNDVGAEQHTSASAPVPSSPAAAAPSSSGFGGRIANQQMQLKGKDLLHTANVLSGKGMTSAKGFFAKGKSRFGREKATSHTRTESAPASRNVSEEPELVVRRSRAPTGLAATLMRSATQKETESASPGEEKKKRRFSFSTQFRRASRSRSRPSSVALPNNIPLALGTTPKPSPPRELHQFLMGDDRGNSFHKGPDSWDNVPGVPPTALNSYFSATTPQRLNSAESRLGILPSPAKSAFSNPDKDAEQHVPPVPAIPDEVAIRHYRRRSSQDSASHRILQSVIRYATPPVPSRHSTPSAITRDIKIPQYAPVLDTGSGAQENIRDSGFLFGFADEAPNEARNDDDDLPPKLHHDAPSASTYERKSPYTYTNEYMNVSDNDSDDERLRGRDISTLPGLDAGQRADSISPVLAPFAAGFGEALKINHGPRQDDSDGIASTVDKDAERALSLVWFTKSDLQLSKLAVKDAARKHASLPTRAISSLKGSIEDPGDVLDMLGSTGFGEITTPAHQQVERDGETSLNPGRAGGSVAADSGTLQTRRVSASPIHQVGDEANSSAASWKHVEIDVQSHAGAERLAEMRGDSSLVAPPAQVPRIVQSSPGTPKATESHADNFQNTMSNGQFRDQAGYPDFRLQTQQLQASNSAMVAPERSRSILSQISAMVSDEGSAPYSQASTGRSTPSTIRRMQPESSMKPSMAPAQIPEESPTWHTHHPANGQDDDYDLYADHNGVVKDVRDDRGRPLRIAHSQASASAGQPQPIKSSTPNTGPTPEPRDEERPRFSFERPMSFISGANDQDGKPQDQINRSNEEKVPDGLQSHVQHPFARQSETVYSTNPPTHMDLSPNHARPTPGSGQPKNILRAVKSIDPINKNIHLNPSHQHGEPSSRPGPSDRHDISGQPQENGPISNRSWHNAMGRRTASGQPGPSSSMDYPQDLGRDQAPRNQYESHQQMMQQQAQNPQSQAPSAQPPAQEILQQQEKPSAKPGLSSMLKGLGAKAQVSSNDHSTSGNTSNPGMKSLPTTSNGLQSDTNGFPHQNQDFVNRTIEQPRSFEPPIRPGMVQQSFPNGVESQQPSVTSHADTQPRRPFTAGAPETNKKKRFSGLGALFGRGVAAGDGLTAKFKLSKEDKKAQKARQSSPAPPAVVPAPQWASQQQSHKPPQSGLAYYPPGQLPPHTVQSVQPVGPGYVSTQNAQNQYAQRPLQQSQQTQPPQLSMTSAHPGEASAFLATKQRQVENRARQRDFQSRQTDAPENRGRQPLSNEQGAYAASLAARQQAEHDRQQRLLRQQESYRESRTEQFQPPHHRQPSGQGQSVYGDSRHMQQQAQQHSHQNSPDYLVHQARLAEQQQMQREQGQPQYERGEVPLTGDSQNQMQRQHSSPPPTHNNASRPSSRDSYEDQVPVSQPATFPTVEPRYEAPPIPAAYSHVSGAFVSPLDRPYLPQHDSGMHVSRDEFGRHYSDPRMPAISPQVSARSHPPNHRTHSDASTVSVVSPISNSPGMPSYPLVPGGQRAQKPRMSSISEVHQQNRPWHLNFPVGTTEQDIVRARQDQYMQARFTAQQQQQAERAAGSPSPRPLTPTSAPPHVQVHGGGFKEVLPRSSPQTRVSSPNLRGESLTVRRIPTPVQPTPVHPGEFPQHPEHPPPMFSDPSILVGSVNSNSTLPPPPPPPKIPHSPMGPTFPNTMSPLMNGQQHIYNHPSPDHKYRKSPHNIPQYDEEVSEEAPPSYDGPGVTNDGLDKNRPEVPRPPNIRTDMDMEARRHSDTRRRQASIGILQHPQPASMAASPQRTEADMGADSLRLQLSRQENLIHMQRLQREQQQREVRQRERREREAARARARELERSVSGGGQVGSLRSVGGSSNGGAPGWERRGSHSRPVFELPADDDDEPTMKATSYPGQEWVPPMWDVD</sequence>
<proteinExistence type="predicted"/>
<feature type="region of interest" description="Disordered" evidence="1">
    <location>
        <begin position="1096"/>
        <end position="1136"/>
    </location>
</feature>
<feature type="region of interest" description="Disordered" evidence="1">
    <location>
        <begin position="2445"/>
        <end position="2509"/>
    </location>
</feature>
<feature type="compositionally biased region" description="Polar residues" evidence="1">
    <location>
        <begin position="447"/>
        <end position="456"/>
    </location>
</feature>
<name>A0A2W1HCG5_9PLEO</name>
<feature type="region of interest" description="Disordered" evidence="1">
    <location>
        <begin position="2225"/>
        <end position="2433"/>
    </location>
</feature>
<feature type="compositionally biased region" description="Basic and acidic residues" evidence="1">
    <location>
        <begin position="1981"/>
        <end position="1997"/>
    </location>
</feature>
<feature type="compositionally biased region" description="Polar residues" evidence="1">
    <location>
        <begin position="1928"/>
        <end position="1938"/>
    </location>
</feature>
<protein>
    <submittedName>
        <fullName evidence="2">Uncharacterized protein</fullName>
    </submittedName>
</protein>
<feature type="region of interest" description="Disordered" evidence="1">
    <location>
        <begin position="2792"/>
        <end position="2885"/>
    </location>
</feature>
<feature type="compositionally biased region" description="Low complexity" evidence="1">
    <location>
        <begin position="2051"/>
        <end position="2073"/>
    </location>
</feature>
<feature type="compositionally biased region" description="Low complexity" evidence="1">
    <location>
        <begin position="2246"/>
        <end position="2256"/>
    </location>
</feature>
<feature type="compositionally biased region" description="Basic and acidic residues" evidence="1">
    <location>
        <begin position="718"/>
        <end position="734"/>
    </location>
</feature>
<accession>A0A2W1HCG5</accession>
<feature type="compositionally biased region" description="Basic and acidic residues" evidence="1">
    <location>
        <begin position="108"/>
        <end position="117"/>
    </location>
</feature>
<feature type="compositionally biased region" description="Polar residues" evidence="1">
    <location>
        <begin position="568"/>
        <end position="581"/>
    </location>
</feature>
<dbReference type="Proteomes" id="UP000249757">
    <property type="component" value="Unassembled WGS sequence"/>
</dbReference>
<dbReference type="EMBL" id="NRDI02000024">
    <property type="protein sequence ID" value="KAI1508803.1"/>
    <property type="molecule type" value="Genomic_DNA"/>
</dbReference>
<feature type="region of interest" description="Disordered" evidence="1">
    <location>
        <begin position="1"/>
        <end position="1037"/>
    </location>
</feature>
<feature type="compositionally biased region" description="Basic and acidic residues" evidence="1">
    <location>
        <begin position="1221"/>
        <end position="1234"/>
    </location>
</feature>
<feature type="compositionally biased region" description="Basic and acidic residues" evidence="1">
    <location>
        <begin position="886"/>
        <end position="898"/>
    </location>
</feature>
<feature type="region of interest" description="Disordered" evidence="1">
    <location>
        <begin position="1972"/>
        <end position="2138"/>
    </location>
</feature>
<feature type="region of interest" description="Disordered" evidence="1">
    <location>
        <begin position="1848"/>
        <end position="1959"/>
    </location>
</feature>
<feature type="compositionally biased region" description="Low complexity" evidence="1">
    <location>
        <begin position="2363"/>
        <end position="2374"/>
    </location>
</feature>
<feature type="compositionally biased region" description="Basic and acidic residues" evidence="1">
    <location>
        <begin position="2912"/>
        <end position="2941"/>
    </location>
</feature>
<feature type="compositionally biased region" description="Polar residues" evidence="1">
    <location>
        <begin position="377"/>
        <end position="387"/>
    </location>
</feature>
<feature type="compositionally biased region" description="Low complexity" evidence="1">
    <location>
        <begin position="2421"/>
        <end position="2431"/>
    </location>
</feature>
<feature type="region of interest" description="Disordered" evidence="1">
    <location>
        <begin position="2654"/>
        <end position="2770"/>
    </location>
</feature>
<dbReference type="OMA" id="SFERPMS"/>
<feature type="region of interest" description="Disordered" evidence="1">
    <location>
        <begin position="1174"/>
        <end position="1278"/>
    </location>
</feature>
<feature type="compositionally biased region" description="Polar residues" evidence="1">
    <location>
        <begin position="21"/>
        <end position="37"/>
    </location>
</feature>
<feature type="compositionally biased region" description="Polar residues" evidence="1">
    <location>
        <begin position="139"/>
        <end position="148"/>
    </location>
</feature>
<feature type="compositionally biased region" description="Pro residues" evidence="1">
    <location>
        <begin position="923"/>
        <end position="937"/>
    </location>
</feature>
<evidence type="ECO:0000313" key="2">
    <source>
        <dbReference type="EMBL" id="KAI1508803.1"/>
    </source>
</evidence>
<reference evidence="3" key="1">
    <citation type="journal article" date="2022" name="Microb. Genom.">
        <title>A global pangenome for the wheat fungal pathogen Pyrenophora tritici-repentis and prediction of effector protein structural homology.</title>
        <authorList>
            <person name="Moolhuijzen P.M."/>
            <person name="See P.T."/>
            <person name="Shi G."/>
            <person name="Powell H.R."/>
            <person name="Cockram J."/>
            <person name="Jorgensen L.N."/>
            <person name="Benslimane H."/>
            <person name="Strelkov S.E."/>
            <person name="Turner J."/>
            <person name="Liu Z."/>
            <person name="Moffat C.S."/>
        </authorList>
    </citation>
    <scope>NUCLEOTIDE SEQUENCE [LARGE SCALE GENOMIC DNA]</scope>
</reference>
<feature type="region of interest" description="Disordered" evidence="1">
    <location>
        <begin position="1611"/>
        <end position="1639"/>
    </location>
</feature>
<feature type="compositionally biased region" description="Polar residues" evidence="1">
    <location>
        <begin position="1008"/>
        <end position="1021"/>
    </location>
</feature>
<feature type="compositionally biased region" description="Basic and acidic residues" evidence="1">
    <location>
        <begin position="223"/>
        <end position="233"/>
    </location>
</feature>
<feature type="region of interest" description="Disordered" evidence="1">
    <location>
        <begin position="1766"/>
        <end position="1826"/>
    </location>
</feature>
<feature type="compositionally biased region" description="Basic and acidic residues" evidence="1">
    <location>
        <begin position="803"/>
        <end position="819"/>
    </location>
</feature>
<feature type="compositionally biased region" description="Polar residues" evidence="1">
    <location>
        <begin position="2699"/>
        <end position="2709"/>
    </location>
</feature>
<feature type="compositionally biased region" description="Basic and acidic residues" evidence="1">
    <location>
        <begin position="2850"/>
        <end position="2859"/>
    </location>
</feature>
<evidence type="ECO:0000256" key="1">
    <source>
        <dbReference type="SAM" id="MobiDB-lite"/>
    </source>
</evidence>
<feature type="compositionally biased region" description="Polar residues" evidence="1">
    <location>
        <begin position="763"/>
        <end position="793"/>
    </location>
</feature>
<organism evidence="2 3">
    <name type="scientific">Pyrenophora tritici-repentis</name>
    <dbReference type="NCBI Taxonomy" id="45151"/>
    <lineage>
        <taxon>Eukaryota</taxon>
        <taxon>Fungi</taxon>
        <taxon>Dikarya</taxon>
        <taxon>Ascomycota</taxon>
        <taxon>Pezizomycotina</taxon>
        <taxon>Dothideomycetes</taxon>
        <taxon>Pleosporomycetidae</taxon>
        <taxon>Pleosporales</taxon>
        <taxon>Pleosporineae</taxon>
        <taxon>Pleosporaceae</taxon>
        <taxon>Pyrenophora</taxon>
    </lineage>
</organism>
<comment type="caution">
    <text evidence="2">The sequence shown here is derived from an EMBL/GenBank/DDBJ whole genome shotgun (WGS) entry which is preliminary data.</text>
</comment>
<feature type="compositionally biased region" description="Low complexity" evidence="1">
    <location>
        <begin position="2654"/>
        <end position="2668"/>
    </location>
</feature>
<feature type="region of interest" description="Disordered" evidence="1">
    <location>
        <begin position="2912"/>
        <end position="3007"/>
    </location>
</feature>